<evidence type="ECO:0000256" key="2">
    <source>
        <dbReference type="ARBA" id="ARBA00005964"/>
    </source>
</evidence>
<evidence type="ECO:0000313" key="10">
    <source>
        <dbReference type="EMBL" id="KAF6804133.1"/>
    </source>
</evidence>
<dbReference type="GO" id="GO:0016787">
    <property type="term" value="F:hydrolase activity"/>
    <property type="evidence" value="ECO:0007669"/>
    <property type="project" value="UniProtKB-KW"/>
</dbReference>
<dbReference type="PROSITE" id="PS00122">
    <property type="entry name" value="CARBOXYLESTERASE_B_1"/>
    <property type="match status" value="1"/>
</dbReference>
<dbReference type="InterPro" id="IPR050309">
    <property type="entry name" value="Type-B_Carboxylest/Lipase"/>
</dbReference>
<comment type="similarity">
    <text evidence="2 8">Belongs to the type-B carboxylesterase/lipase family.</text>
</comment>
<feature type="chain" id="PRO_5034356668" description="Carboxylic ester hydrolase" evidence="8">
    <location>
        <begin position="22"/>
        <end position="565"/>
    </location>
</feature>
<evidence type="ECO:0000259" key="9">
    <source>
        <dbReference type="Pfam" id="PF00135"/>
    </source>
</evidence>
<dbReference type="EC" id="3.1.1.-" evidence="8"/>
<dbReference type="GO" id="GO:0005576">
    <property type="term" value="C:extracellular region"/>
    <property type="evidence" value="ECO:0007669"/>
    <property type="project" value="UniProtKB-SubCell"/>
</dbReference>
<evidence type="ECO:0000256" key="7">
    <source>
        <dbReference type="ARBA" id="ARBA00023180"/>
    </source>
</evidence>
<evidence type="ECO:0000256" key="6">
    <source>
        <dbReference type="ARBA" id="ARBA00023098"/>
    </source>
</evidence>
<comment type="subcellular location">
    <subcellularLocation>
        <location evidence="1">Secreted</location>
    </subcellularLocation>
</comment>
<feature type="domain" description="Carboxylesterase type B" evidence="9">
    <location>
        <begin position="27"/>
        <end position="541"/>
    </location>
</feature>
<keyword evidence="6" id="KW-0443">Lipid metabolism</keyword>
<sequence>MNPRHLIAAAAFSLATAAAAATSIPGQPTVKTPAGTVIGSAVDGVEYYRGIPYAQPPVGPLRLKPPAQLKTFGTIDATGIGPSCPQMIIKEFPPLLGEVIQNPVVERALFLGAALGNETEDCLSISVMRPEGTSSDERLPVLFWIHGGGFEIGSSQPYNASIIVPRGVALGKPFILVSVNYRLGGFGFLGGKELLAEGSTNLGLLDQRMALEWVADNIAGFGGDPDAVTIWGESAGAFSVFDHLTSYDGDNTYKGRPLFRAAIMNSGSILPADPVDGPRAQAIFDTVAEAANCSSDPTLDKVACLREAEYDVFLAATNAVPIFMSYSSFGLSYMPRPDGKILTASGETLAKAGKIARVPIIVGGVEDEGTVFSIFQSSITTEDALVSYLNDVIFTGATRQEIAALVDTYPYKNGEDGSPWGTGALNQAYPQFKRLAAVLGDAAFILMRRAFLSMLPASMPAWAFQGSWERGTPILGSFHTSDLPRAFYNTDDASRAMQDRFIAFVASLDPNDGVSAPVGYKTCWPKWQESQQLFEFRANSTHLVPDDFRATSFEYVQANLDIFRQ</sequence>
<evidence type="ECO:0000313" key="11">
    <source>
        <dbReference type="Proteomes" id="UP000652219"/>
    </source>
</evidence>
<dbReference type="Gene3D" id="3.40.50.1820">
    <property type="entry name" value="alpha/beta hydrolase"/>
    <property type="match status" value="1"/>
</dbReference>
<keyword evidence="11" id="KW-1185">Reference proteome</keyword>
<dbReference type="Proteomes" id="UP000652219">
    <property type="component" value="Unassembled WGS sequence"/>
</dbReference>
<accession>A0A8H6J0L5</accession>
<dbReference type="PANTHER" id="PTHR11559">
    <property type="entry name" value="CARBOXYLESTERASE"/>
    <property type="match status" value="1"/>
</dbReference>
<dbReference type="InterPro" id="IPR002018">
    <property type="entry name" value="CarbesteraseB"/>
</dbReference>
<protein>
    <recommendedName>
        <fullName evidence="8">Carboxylic ester hydrolase</fullName>
        <ecNumber evidence="8">3.1.1.-</ecNumber>
    </recommendedName>
</protein>
<dbReference type="EMBL" id="WIGN01000217">
    <property type="protein sequence ID" value="KAF6804133.1"/>
    <property type="molecule type" value="Genomic_DNA"/>
</dbReference>
<dbReference type="InterPro" id="IPR029058">
    <property type="entry name" value="AB_hydrolase_fold"/>
</dbReference>
<dbReference type="InterPro" id="IPR019826">
    <property type="entry name" value="Carboxylesterase_B_AS"/>
</dbReference>
<evidence type="ECO:0000256" key="8">
    <source>
        <dbReference type="RuleBase" id="RU361235"/>
    </source>
</evidence>
<organism evidence="10 11">
    <name type="scientific">Colletotrichum sojae</name>
    <dbReference type="NCBI Taxonomy" id="2175907"/>
    <lineage>
        <taxon>Eukaryota</taxon>
        <taxon>Fungi</taxon>
        <taxon>Dikarya</taxon>
        <taxon>Ascomycota</taxon>
        <taxon>Pezizomycotina</taxon>
        <taxon>Sordariomycetes</taxon>
        <taxon>Hypocreomycetidae</taxon>
        <taxon>Glomerellales</taxon>
        <taxon>Glomerellaceae</taxon>
        <taxon>Colletotrichum</taxon>
        <taxon>Colletotrichum orchidearum species complex</taxon>
    </lineage>
</organism>
<evidence type="ECO:0000256" key="1">
    <source>
        <dbReference type="ARBA" id="ARBA00004613"/>
    </source>
</evidence>
<evidence type="ECO:0000256" key="5">
    <source>
        <dbReference type="ARBA" id="ARBA00022801"/>
    </source>
</evidence>
<keyword evidence="3" id="KW-0964">Secreted</keyword>
<evidence type="ECO:0000256" key="4">
    <source>
        <dbReference type="ARBA" id="ARBA00022729"/>
    </source>
</evidence>
<reference evidence="10 11" key="1">
    <citation type="journal article" date="2020" name="Phytopathology">
        <title>Genome Sequence Resources of Colletotrichum truncatum, C. plurivorum, C. musicola, and C. sojae: Four Species Pathogenic to Soybean (Glycine max).</title>
        <authorList>
            <person name="Rogerio F."/>
            <person name="Boufleur T.R."/>
            <person name="Ciampi-Guillardi M."/>
            <person name="Sukno S.A."/>
            <person name="Thon M.R."/>
            <person name="Massola Junior N.S."/>
            <person name="Baroncelli R."/>
        </authorList>
    </citation>
    <scope>NUCLEOTIDE SEQUENCE [LARGE SCALE GENOMIC DNA]</scope>
    <source>
        <strain evidence="10 11">LFN0009</strain>
    </source>
</reference>
<keyword evidence="4 8" id="KW-0732">Signal</keyword>
<comment type="caution">
    <text evidence="10">The sequence shown here is derived from an EMBL/GenBank/DDBJ whole genome shotgun (WGS) entry which is preliminary data.</text>
</comment>
<gene>
    <name evidence="10" type="ORF">CSOJ01_10397</name>
</gene>
<evidence type="ECO:0000256" key="3">
    <source>
        <dbReference type="ARBA" id="ARBA00022525"/>
    </source>
</evidence>
<dbReference type="SUPFAM" id="SSF53474">
    <property type="entry name" value="alpha/beta-Hydrolases"/>
    <property type="match status" value="1"/>
</dbReference>
<dbReference type="Pfam" id="PF00135">
    <property type="entry name" value="COesterase"/>
    <property type="match status" value="1"/>
</dbReference>
<dbReference type="AlphaFoldDB" id="A0A8H6J0L5"/>
<dbReference type="FunFam" id="3.40.50.1820:FF:000213">
    <property type="entry name" value="Carboxylic ester hydrolase"/>
    <property type="match status" value="1"/>
</dbReference>
<proteinExistence type="inferred from homology"/>
<dbReference type="GO" id="GO:0006629">
    <property type="term" value="P:lipid metabolic process"/>
    <property type="evidence" value="ECO:0007669"/>
    <property type="project" value="UniProtKB-KW"/>
</dbReference>
<keyword evidence="5 8" id="KW-0378">Hydrolase</keyword>
<feature type="signal peptide" evidence="8">
    <location>
        <begin position="1"/>
        <end position="21"/>
    </location>
</feature>
<keyword evidence="7" id="KW-0325">Glycoprotein</keyword>
<name>A0A8H6J0L5_9PEZI</name>